<feature type="compositionally biased region" description="Low complexity" evidence="1">
    <location>
        <begin position="1"/>
        <end position="14"/>
    </location>
</feature>
<comment type="caution">
    <text evidence="2">The sequence shown here is derived from an EMBL/GenBank/DDBJ whole genome shotgun (WGS) entry which is preliminary data.</text>
</comment>
<feature type="region of interest" description="Disordered" evidence="1">
    <location>
        <begin position="1"/>
        <end position="45"/>
    </location>
</feature>
<reference evidence="2 3" key="1">
    <citation type="journal article" date="2017" name="Int. J. Syst. Evol. Microbiol.">
        <title>Pseudokineococcus basanitobsidens sp. nov., isolated from volcanic rock.</title>
        <authorList>
            <person name="Lee D.W."/>
            <person name="Park M.Y."/>
            <person name="Kim J.J."/>
            <person name="Kim B.S."/>
        </authorList>
    </citation>
    <scope>NUCLEOTIDE SEQUENCE [LARGE SCALE GENOMIC DNA]</scope>
    <source>
        <strain evidence="2 3">DSM 103726</strain>
    </source>
</reference>
<dbReference type="Proteomes" id="UP001387100">
    <property type="component" value="Unassembled WGS sequence"/>
</dbReference>
<sequence>MSAGDLPARAAGGPRPVPSPPGPAGGQRATGDPGDGADGRAGTDDVLADLEALPADAPVLQQAEVLEDLQERLAQRLSGAAR</sequence>
<proteinExistence type="predicted"/>
<keyword evidence="3" id="KW-1185">Reference proteome</keyword>
<accession>A0ABU8RNB6</accession>
<dbReference type="RefSeq" id="WP_339575896.1">
    <property type="nucleotide sequence ID" value="NZ_JBBIAA010000024.1"/>
</dbReference>
<protein>
    <submittedName>
        <fullName evidence="2">Uncharacterized protein</fullName>
    </submittedName>
</protein>
<gene>
    <name evidence="2" type="ORF">WDZ17_14545</name>
</gene>
<name>A0ABU8RNB6_9ACTN</name>
<organism evidence="2 3">
    <name type="scientific">Pseudokineococcus basanitobsidens</name>
    <dbReference type="NCBI Taxonomy" id="1926649"/>
    <lineage>
        <taxon>Bacteria</taxon>
        <taxon>Bacillati</taxon>
        <taxon>Actinomycetota</taxon>
        <taxon>Actinomycetes</taxon>
        <taxon>Kineosporiales</taxon>
        <taxon>Kineosporiaceae</taxon>
        <taxon>Pseudokineococcus</taxon>
    </lineage>
</organism>
<evidence type="ECO:0000313" key="2">
    <source>
        <dbReference type="EMBL" id="MEJ5946513.1"/>
    </source>
</evidence>
<evidence type="ECO:0000256" key="1">
    <source>
        <dbReference type="SAM" id="MobiDB-lite"/>
    </source>
</evidence>
<evidence type="ECO:0000313" key="3">
    <source>
        <dbReference type="Proteomes" id="UP001387100"/>
    </source>
</evidence>
<dbReference type="EMBL" id="JBBIAA010000024">
    <property type="protein sequence ID" value="MEJ5946513.1"/>
    <property type="molecule type" value="Genomic_DNA"/>
</dbReference>